<evidence type="ECO:0000313" key="3">
    <source>
        <dbReference type="EMBL" id="JAD11773.1"/>
    </source>
</evidence>
<accession>A0A0A1XMJ3</accession>
<organism evidence="3">
    <name type="scientific">Zeugodacus cucurbitae</name>
    <name type="common">Melon fruit fly</name>
    <name type="synonym">Bactrocera cucurbitae</name>
    <dbReference type="NCBI Taxonomy" id="28588"/>
    <lineage>
        <taxon>Eukaryota</taxon>
        <taxon>Metazoa</taxon>
        <taxon>Ecdysozoa</taxon>
        <taxon>Arthropoda</taxon>
        <taxon>Hexapoda</taxon>
        <taxon>Insecta</taxon>
        <taxon>Pterygota</taxon>
        <taxon>Neoptera</taxon>
        <taxon>Endopterygota</taxon>
        <taxon>Diptera</taxon>
        <taxon>Brachycera</taxon>
        <taxon>Muscomorpha</taxon>
        <taxon>Tephritoidea</taxon>
        <taxon>Tephritidae</taxon>
        <taxon>Zeugodacus</taxon>
        <taxon>Zeugodacus</taxon>
    </lineage>
</organism>
<reference evidence="3" key="1">
    <citation type="submission" date="2014-11" db="EMBL/GenBank/DDBJ databases">
        <authorList>
            <person name="Geib S."/>
        </authorList>
    </citation>
    <scope>NUCLEOTIDE SEQUENCE</scope>
</reference>
<dbReference type="EMBL" id="GBXI01002519">
    <property type="protein sequence ID" value="JAD11773.1"/>
    <property type="molecule type" value="Transcribed_RNA"/>
</dbReference>
<dbReference type="SMART" id="SM00690">
    <property type="entry name" value="DM5"/>
    <property type="match status" value="1"/>
</dbReference>
<feature type="domain" description="DUF243" evidence="2">
    <location>
        <begin position="111"/>
        <end position="212"/>
    </location>
</feature>
<evidence type="ECO:0000256" key="1">
    <source>
        <dbReference type="SAM" id="MobiDB-lite"/>
    </source>
</evidence>
<name>A0A0A1XMJ3_ZEUCU</name>
<dbReference type="GO" id="GO:0040003">
    <property type="term" value="P:chitin-based cuticle development"/>
    <property type="evidence" value="ECO:0007669"/>
    <property type="project" value="TreeGrafter"/>
</dbReference>
<gene>
    <name evidence="3" type="ORF">g.8865</name>
</gene>
<dbReference type="InterPro" id="IPR004145">
    <property type="entry name" value="DUF243"/>
</dbReference>
<dbReference type="PANTHER" id="PTHR31927">
    <property type="entry name" value="FI07246P-RELATED-RELATED"/>
    <property type="match status" value="1"/>
</dbReference>
<dbReference type="GO" id="GO:0008010">
    <property type="term" value="F:structural constituent of chitin-based larval cuticle"/>
    <property type="evidence" value="ECO:0007669"/>
    <property type="project" value="TreeGrafter"/>
</dbReference>
<feature type="non-terminal residue" evidence="3">
    <location>
        <position position="1"/>
    </location>
</feature>
<reference evidence="3" key="2">
    <citation type="journal article" date="2015" name="Gigascience">
        <title>Reconstructing a comprehensive transcriptome assembly of a white-pupal translocated strain of the pest fruit fly Bactrocera cucurbitae.</title>
        <authorList>
            <person name="Sim S.B."/>
            <person name="Calla B."/>
            <person name="Hall B."/>
            <person name="DeRego T."/>
            <person name="Geib S.M."/>
        </authorList>
    </citation>
    <scope>NUCLEOTIDE SEQUENCE</scope>
</reference>
<dbReference type="AlphaFoldDB" id="A0A0A1XMJ3"/>
<sequence>LSLTSDQCPNLVETIHQYCERKMFGFLFFYLVAAAAADNLGYNYQPLGHDAPIGGVLHGSAIANGANSYTAGGAAATANGGFGGFAGVNDAGNYADSSSGTGLGPQSSGHVEYNKEFYTYAAPEHEFEENIGADQIGGSLKKNLRVVFIKAPENQGLSNAVLQLAKQAAEQRTAIYVLSKQPDVSELANKLQALQGGQTHAPEVHFVKYRTPEDAAHAQHAIQAQYESLGGQSQHSNEGVAPVLDFASPAAAPLSNSQSDAEPSVGYLPPN</sequence>
<protein>
    <recommendedName>
        <fullName evidence="2">DUF243 domain-containing protein</fullName>
    </recommendedName>
</protein>
<dbReference type="GO" id="GO:0062129">
    <property type="term" value="C:chitin-based extracellular matrix"/>
    <property type="evidence" value="ECO:0007669"/>
    <property type="project" value="TreeGrafter"/>
</dbReference>
<dbReference type="PANTHER" id="PTHR31927:SF2">
    <property type="entry name" value="FI07246P-RELATED"/>
    <property type="match status" value="1"/>
</dbReference>
<feature type="region of interest" description="Disordered" evidence="1">
    <location>
        <begin position="251"/>
        <end position="271"/>
    </location>
</feature>
<proteinExistence type="predicted"/>
<dbReference type="Pfam" id="PF03103">
    <property type="entry name" value="DUF243"/>
    <property type="match status" value="1"/>
</dbReference>
<evidence type="ECO:0000259" key="2">
    <source>
        <dbReference type="SMART" id="SM00690"/>
    </source>
</evidence>